<gene>
    <name evidence="1" type="ORF">TNCT_63911</name>
</gene>
<organism evidence="1 2">
    <name type="scientific">Trichonephila clavata</name>
    <name type="common">Joro spider</name>
    <name type="synonym">Nephila clavata</name>
    <dbReference type="NCBI Taxonomy" id="2740835"/>
    <lineage>
        <taxon>Eukaryota</taxon>
        <taxon>Metazoa</taxon>
        <taxon>Ecdysozoa</taxon>
        <taxon>Arthropoda</taxon>
        <taxon>Chelicerata</taxon>
        <taxon>Arachnida</taxon>
        <taxon>Araneae</taxon>
        <taxon>Araneomorphae</taxon>
        <taxon>Entelegynae</taxon>
        <taxon>Araneoidea</taxon>
        <taxon>Nephilidae</taxon>
        <taxon>Trichonephila</taxon>
    </lineage>
</organism>
<keyword evidence="2" id="KW-1185">Reference proteome</keyword>
<dbReference type="AlphaFoldDB" id="A0A8X6GCP5"/>
<comment type="caution">
    <text evidence="1">The sequence shown here is derived from an EMBL/GenBank/DDBJ whole genome shotgun (WGS) entry which is preliminary data.</text>
</comment>
<dbReference type="EMBL" id="BMAO01022099">
    <property type="protein sequence ID" value="GFQ79603.1"/>
    <property type="molecule type" value="Genomic_DNA"/>
</dbReference>
<protein>
    <submittedName>
        <fullName evidence="1">Uncharacterized protein</fullName>
    </submittedName>
</protein>
<proteinExistence type="predicted"/>
<accession>A0A8X6GCP5</accession>
<sequence>MRKIRSFARLPTKYRAPVALNSSRQTSTFVRHTQRCLDVNHPTPASVTKTPALSPPCQTIIEPLMEGLTESIELFSWLPWKRGDSSPARGEQIF</sequence>
<reference evidence="1" key="1">
    <citation type="submission" date="2020-07" db="EMBL/GenBank/DDBJ databases">
        <title>Multicomponent nature underlies the extraordinary mechanical properties of spider dragline silk.</title>
        <authorList>
            <person name="Kono N."/>
            <person name="Nakamura H."/>
            <person name="Mori M."/>
            <person name="Yoshida Y."/>
            <person name="Ohtoshi R."/>
            <person name="Malay A.D."/>
            <person name="Moran D.A.P."/>
            <person name="Tomita M."/>
            <person name="Numata K."/>
            <person name="Arakawa K."/>
        </authorList>
    </citation>
    <scope>NUCLEOTIDE SEQUENCE</scope>
</reference>
<name>A0A8X6GCP5_TRICU</name>
<dbReference type="Proteomes" id="UP000887116">
    <property type="component" value="Unassembled WGS sequence"/>
</dbReference>
<evidence type="ECO:0000313" key="1">
    <source>
        <dbReference type="EMBL" id="GFQ79603.1"/>
    </source>
</evidence>
<evidence type="ECO:0000313" key="2">
    <source>
        <dbReference type="Proteomes" id="UP000887116"/>
    </source>
</evidence>